<gene>
    <name evidence="2" type="ORF">LAL4801_00884</name>
</gene>
<feature type="chain" id="PRO_5005807597" evidence="1">
    <location>
        <begin position="25"/>
        <end position="138"/>
    </location>
</feature>
<name>A0A0M6XZN6_9HYPH</name>
<organism evidence="2 3">
    <name type="scientific">Roseibium aggregatum</name>
    <dbReference type="NCBI Taxonomy" id="187304"/>
    <lineage>
        <taxon>Bacteria</taxon>
        <taxon>Pseudomonadati</taxon>
        <taxon>Pseudomonadota</taxon>
        <taxon>Alphaproteobacteria</taxon>
        <taxon>Hyphomicrobiales</taxon>
        <taxon>Stappiaceae</taxon>
        <taxon>Roseibium</taxon>
    </lineage>
</organism>
<reference evidence="3" key="1">
    <citation type="submission" date="2015-07" db="EMBL/GenBank/DDBJ databases">
        <authorList>
            <person name="Rodrigo-Torres Lidia"/>
            <person name="Arahal R.David."/>
        </authorList>
    </citation>
    <scope>NUCLEOTIDE SEQUENCE [LARGE SCALE GENOMIC DNA]</scope>
    <source>
        <strain evidence="3">CECT 4801</strain>
    </source>
</reference>
<dbReference type="EMBL" id="CXST01000001">
    <property type="protein sequence ID" value="CTQ42456.1"/>
    <property type="molecule type" value="Genomic_DNA"/>
</dbReference>
<accession>A0A0M6XZN6</accession>
<evidence type="ECO:0000313" key="2">
    <source>
        <dbReference type="EMBL" id="CTQ42456.1"/>
    </source>
</evidence>
<dbReference type="RefSeq" id="WP_229003989.1">
    <property type="nucleotide sequence ID" value="NZ_CP045631.1"/>
</dbReference>
<dbReference type="AlphaFoldDB" id="A0A0M6XZN6"/>
<dbReference type="Proteomes" id="UP000048926">
    <property type="component" value="Unassembled WGS sequence"/>
</dbReference>
<evidence type="ECO:0000313" key="3">
    <source>
        <dbReference type="Proteomes" id="UP000048926"/>
    </source>
</evidence>
<feature type="signal peptide" evidence="1">
    <location>
        <begin position="1"/>
        <end position="24"/>
    </location>
</feature>
<keyword evidence="3" id="KW-1185">Reference proteome</keyword>
<dbReference type="STRING" id="187304.B0E33_25725"/>
<sequence>MNARSIKSLTVAATISLFGLPAIAADVSLSFDKITTVDADGDMSVCTKRYGSGYKTSASDKGAEHRVTDNGHSFKVVSNDVSQNMGVVSFHNTYLMSFDGETDPVSAELWATGLAGEPVYRGTFSDGTCRGHVDMSAS</sequence>
<proteinExistence type="predicted"/>
<protein>
    <submittedName>
        <fullName evidence="2">Uncharacterized protein</fullName>
    </submittedName>
</protein>
<evidence type="ECO:0000256" key="1">
    <source>
        <dbReference type="SAM" id="SignalP"/>
    </source>
</evidence>
<keyword evidence="1" id="KW-0732">Signal</keyword>